<dbReference type="EMBL" id="RWJN01000015">
    <property type="protein sequence ID" value="TCD70781.1"/>
    <property type="molecule type" value="Genomic_DNA"/>
</dbReference>
<gene>
    <name evidence="1" type="ORF">EIP91_001812</name>
</gene>
<evidence type="ECO:0000313" key="1">
    <source>
        <dbReference type="EMBL" id="TCD70781.1"/>
    </source>
</evidence>
<organism evidence="1 2">
    <name type="scientific">Steccherinum ochraceum</name>
    <dbReference type="NCBI Taxonomy" id="92696"/>
    <lineage>
        <taxon>Eukaryota</taxon>
        <taxon>Fungi</taxon>
        <taxon>Dikarya</taxon>
        <taxon>Basidiomycota</taxon>
        <taxon>Agaricomycotina</taxon>
        <taxon>Agaricomycetes</taxon>
        <taxon>Polyporales</taxon>
        <taxon>Steccherinaceae</taxon>
        <taxon>Steccherinum</taxon>
    </lineage>
</organism>
<proteinExistence type="predicted"/>
<dbReference type="OrthoDB" id="3133286at2759"/>
<comment type="caution">
    <text evidence="1">The sequence shown here is derived from an EMBL/GenBank/DDBJ whole genome shotgun (WGS) entry which is preliminary data.</text>
</comment>
<sequence length="221" mass="25662">MSGPPTSDEIRNIAAEAVEIFRQHGLSCCLFGSAACELYGRHRVPNDLDIIVMTNSWDTEYLKGILCRESNEFFDRPARSPNATYRVLFYRLHGRRRRPCKVDVLIPGSSTSLNLPFIDDSHFEWLAHLPVLPFLPLLILKVQGWRDHRNSTRRDFVAKRPVDIRDINELLGIGRRRREDIQQELWIPDWFLDHGNTLVQEYVDAMGGGRQWELIGFNPSY</sequence>
<dbReference type="AlphaFoldDB" id="A0A4R0RPX9"/>
<dbReference type="InterPro" id="IPR043519">
    <property type="entry name" value="NT_sf"/>
</dbReference>
<keyword evidence="2" id="KW-1185">Reference proteome</keyword>
<evidence type="ECO:0000313" key="2">
    <source>
        <dbReference type="Proteomes" id="UP000292702"/>
    </source>
</evidence>
<reference evidence="1 2" key="1">
    <citation type="submission" date="2018-11" db="EMBL/GenBank/DDBJ databases">
        <title>Genome assembly of Steccherinum ochraceum LE-BIN_3174, the white-rot fungus of the Steccherinaceae family (The Residual Polyporoid clade, Polyporales, Basidiomycota).</title>
        <authorList>
            <person name="Fedorova T.V."/>
            <person name="Glazunova O.A."/>
            <person name="Landesman E.O."/>
            <person name="Moiseenko K.V."/>
            <person name="Psurtseva N.V."/>
            <person name="Savinova O.S."/>
            <person name="Shakhova N.V."/>
            <person name="Tyazhelova T.V."/>
            <person name="Vasina D.V."/>
        </authorList>
    </citation>
    <scope>NUCLEOTIDE SEQUENCE [LARGE SCALE GENOMIC DNA]</scope>
    <source>
        <strain evidence="1 2">LE-BIN_3174</strain>
    </source>
</reference>
<dbReference type="Gene3D" id="3.30.460.40">
    <property type="match status" value="1"/>
</dbReference>
<accession>A0A4R0RPX9</accession>
<dbReference type="SUPFAM" id="SSF81301">
    <property type="entry name" value="Nucleotidyltransferase"/>
    <property type="match status" value="1"/>
</dbReference>
<name>A0A4R0RPX9_9APHY</name>
<dbReference type="Proteomes" id="UP000292702">
    <property type="component" value="Unassembled WGS sequence"/>
</dbReference>
<protein>
    <submittedName>
        <fullName evidence="1">Uncharacterized protein</fullName>
    </submittedName>
</protein>